<dbReference type="PATRIC" id="fig|1303518.3.peg.261"/>
<dbReference type="RefSeq" id="WP_016481659.1">
    <property type="nucleotide sequence ID" value="NC_021487.1"/>
</dbReference>
<reference evidence="2" key="1">
    <citation type="submission" date="2013-03" db="EMBL/GenBank/DDBJ databases">
        <title>Genome sequence of Chthonomonas calidirosea, the first sequenced genome from the Armatimonadetes phylum (formally candidate division OP10).</title>
        <authorList>
            <person name="Lee K.C.Y."/>
            <person name="Morgan X.C."/>
            <person name="Dunfield P.F."/>
            <person name="Tamas I."/>
            <person name="Houghton K.M."/>
            <person name="Vyssotski M."/>
            <person name="Ryan J.L.J."/>
            <person name="Lagutin K."/>
            <person name="McDonald I.R."/>
            <person name="Stott M.B."/>
        </authorList>
    </citation>
    <scope>NUCLEOTIDE SEQUENCE [LARGE SCALE GENOMIC DNA]</scope>
    <source>
        <strain evidence="2">DSM 23976 / ICMP 18418 / T49</strain>
    </source>
</reference>
<name>S0ESW2_CHTCT</name>
<protein>
    <submittedName>
        <fullName evidence="1">Enterochelin esterase and related enzymes</fullName>
    </submittedName>
</protein>
<dbReference type="SUPFAM" id="SSF53474">
    <property type="entry name" value="alpha/beta-Hydrolases"/>
    <property type="match status" value="1"/>
</dbReference>
<gene>
    <name evidence="1" type="ORF">CCALI_00258</name>
</gene>
<dbReference type="PANTHER" id="PTHR48098:SF3">
    <property type="entry name" value="IRON(III) ENTEROBACTIN ESTERASE"/>
    <property type="match status" value="1"/>
</dbReference>
<dbReference type="EMBL" id="HF951689">
    <property type="protein sequence ID" value="CCW34095.1"/>
    <property type="molecule type" value="Genomic_DNA"/>
</dbReference>
<dbReference type="Gene3D" id="3.40.50.1820">
    <property type="entry name" value="alpha/beta hydrolase"/>
    <property type="match status" value="1"/>
</dbReference>
<dbReference type="HOGENOM" id="CLU_670300_0_0_0"/>
<evidence type="ECO:0000313" key="2">
    <source>
        <dbReference type="Proteomes" id="UP000014227"/>
    </source>
</evidence>
<keyword evidence="2" id="KW-1185">Reference proteome</keyword>
<dbReference type="InterPro" id="IPR029058">
    <property type="entry name" value="AB_hydrolase_fold"/>
</dbReference>
<dbReference type="KEGG" id="ccz:CCALI_00258"/>
<dbReference type="InterPro" id="IPR050583">
    <property type="entry name" value="Mycobacterial_A85_antigen"/>
</dbReference>
<dbReference type="AlphaFoldDB" id="S0ESW2"/>
<dbReference type="STRING" id="454171.CP488_00899"/>
<proteinExistence type="predicted"/>
<sequence length="410" mass="45762">MKKSVLSYILLGLMAVLLEGLLSTAYADDLTPLILKQRLADHPTGAMADQLADQVRSWFGRTEIKDGAPPRVDGLTTAWAIEAPDATMPPKVLSDTGQYTIPLQRIGQTPVYVAVVDLPNGAGMIWTYEVNGRRARSGNLEVYAREPETNYDTHVAHGKLIQMPDWHSNIFAGTVRSWWIYVPAEYTPEHPACVMVFQDGGYYKNFVPTVFDNLIGKREMPVTVGIFIDPGHFPDNRRSPGEERSFEYDTLSDQYARFLLEEILPAAERVVKLREDAASRAVAGISSGGICAFTVAWSRPDQFSKVMSWVGSFTDLAAGKTLVEGGHNYPFLIRRLPPKPIRVFLQDGSHDLDNIAGNWPLCNQQMARALAFKGYDYKFVFGEGFHSGAQGEAILPSTLRWLWRDYPMTP</sequence>
<evidence type="ECO:0000313" key="1">
    <source>
        <dbReference type="EMBL" id="CCW34095.1"/>
    </source>
</evidence>
<dbReference type="InParanoid" id="S0ESW2"/>
<organism evidence="1 2">
    <name type="scientific">Chthonomonas calidirosea (strain DSM 23976 / ICMP 18418 / T49)</name>
    <dbReference type="NCBI Taxonomy" id="1303518"/>
    <lineage>
        <taxon>Bacteria</taxon>
        <taxon>Bacillati</taxon>
        <taxon>Armatimonadota</taxon>
        <taxon>Chthonomonadia</taxon>
        <taxon>Chthonomonadales</taxon>
        <taxon>Chthonomonadaceae</taxon>
        <taxon>Chthonomonas</taxon>
    </lineage>
</organism>
<accession>S0ESW2</accession>
<dbReference type="Proteomes" id="UP000014227">
    <property type="component" value="Chromosome I"/>
</dbReference>
<dbReference type="eggNOG" id="COG2382">
    <property type="taxonomic scope" value="Bacteria"/>
</dbReference>
<dbReference type="Pfam" id="PF00756">
    <property type="entry name" value="Esterase"/>
    <property type="match status" value="1"/>
</dbReference>
<dbReference type="InterPro" id="IPR000801">
    <property type="entry name" value="Esterase-like"/>
</dbReference>
<dbReference type="PANTHER" id="PTHR48098">
    <property type="entry name" value="ENTEROCHELIN ESTERASE-RELATED"/>
    <property type="match status" value="1"/>
</dbReference>